<organism evidence="1">
    <name type="scientific">marine metagenome</name>
    <dbReference type="NCBI Taxonomy" id="408172"/>
    <lineage>
        <taxon>unclassified sequences</taxon>
        <taxon>metagenomes</taxon>
        <taxon>ecological metagenomes</taxon>
    </lineage>
</organism>
<evidence type="ECO:0000313" key="1">
    <source>
        <dbReference type="EMBL" id="SVA12085.1"/>
    </source>
</evidence>
<name>A0A381T7E4_9ZZZZ</name>
<dbReference type="EMBL" id="UINC01004137">
    <property type="protein sequence ID" value="SVA12085.1"/>
    <property type="molecule type" value="Genomic_DNA"/>
</dbReference>
<proteinExistence type="predicted"/>
<protein>
    <submittedName>
        <fullName evidence="1">Uncharacterized protein</fullName>
    </submittedName>
</protein>
<dbReference type="AlphaFoldDB" id="A0A381T7E4"/>
<accession>A0A381T7E4</accession>
<gene>
    <name evidence="1" type="ORF">METZ01_LOCUS64939</name>
</gene>
<sequence length="36" mass="3927">MVNGSGGIPMDRNKRKVISNMLFRIVYGSGGIKTDN</sequence>
<reference evidence="1" key="1">
    <citation type="submission" date="2018-05" db="EMBL/GenBank/DDBJ databases">
        <authorList>
            <person name="Lanie J.A."/>
            <person name="Ng W.-L."/>
            <person name="Kazmierczak K.M."/>
            <person name="Andrzejewski T.M."/>
            <person name="Davidsen T.M."/>
            <person name="Wayne K.J."/>
            <person name="Tettelin H."/>
            <person name="Glass J.I."/>
            <person name="Rusch D."/>
            <person name="Podicherti R."/>
            <person name="Tsui H.-C.T."/>
            <person name="Winkler M.E."/>
        </authorList>
    </citation>
    <scope>NUCLEOTIDE SEQUENCE</scope>
</reference>